<dbReference type="AlphaFoldDB" id="A0A9Q3CRS6"/>
<organism evidence="1 2">
    <name type="scientific">Austropuccinia psidii MF-1</name>
    <dbReference type="NCBI Taxonomy" id="1389203"/>
    <lineage>
        <taxon>Eukaryota</taxon>
        <taxon>Fungi</taxon>
        <taxon>Dikarya</taxon>
        <taxon>Basidiomycota</taxon>
        <taxon>Pucciniomycotina</taxon>
        <taxon>Pucciniomycetes</taxon>
        <taxon>Pucciniales</taxon>
        <taxon>Sphaerophragmiaceae</taxon>
        <taxon>Austropuccinia</taxon>
    </lineage>
</organism>
<proteinExistence type="predicted"/>
<dbReference type="Proteomes" id="UP000765509">
    <property type="component" value="Unassembled WGS sequence"/>
</dbReference>
<dbReference type="EMBL" id="AVOT02009791">
    <property type="protein sequence ID" value="MBW0488838.1"/>
    <property type="molecule type" value="Genomic_DNA"/>
</dbReference>
<gene>
    <name evidence="1" type="ORF">O181_028553</name>
</gene>
<evidence type="ECO:0000313" key="2">
    <source>
        <dbReference type="Proteomes" id="UP000765509"/>
    </source>
</evidence>
<protein>
    <submittedName>
        <fullName evidence="1">Uncharacterized protein</fullName>
    </submittedName>
</protein>
<accession>A0A9Q3CRS6</accession>
<evidence type="ECO:0000313" key="1">
    <source>
        <dbReference type="EMBL" id="MBW0488838.1"/>
    </source>
</evidence>
<sequence length="174" mass="19430">MSVCTHVRKATKAKPFSNEEVSSLLNLLKSEVLSLRSARTSDASKMQSLQMTLSSPPPPITSFQHTLHLNSSAYNRFMQEPYCTADCFNQLWSDGSNLTEWVLCVAFNSKLSVDDSPSLLNGRSPQENRDIPHFVDMSIPHDFALCVGVIPSQTTAKDFFEAIKVQCFQKLKVV</sequence>
<dbReference type="OrthoDB" id="2505547at2759"/>
<comment type="caution">
    <text evidence="1">The sequence shown here is derived from an EMBL/GenBank/DDBJ whole genome shotgun (WGS) entry which is preliminary data.</text>
</comment>
<keyword evidence="2" id="KW-1185">Reference proteome</keyword>
<reference evidence="1" key="1">
    <citation type="submission" date="2021-03" db="EMBL/GenBank/DDBJ databases">
        <title>Draft genome sequence of rust myrtle Austropuccinia psidii MF-1, a brazilian biotype.</title>
        <authorList>
            <person name="Quecine M.C."/>
            <person name="Pachon D.M.R."/>
            <person name="Bonatelli M.L."/>
            <person name="Correr F.H."/>
            <person name="Franceschini L.M."/>
            <person name="Leite T.F."/>
            <person name="Margarido G.R.A."/>
            <person name="Almeida C.A."/>
            <person name="Ferrarezi J.A."/>
            <person name="Labate C.A."/>
        </authorList>
    </citation>
    <scope>NUCLEOTIDE SEQUENCE</scope>
    <source>
        <strain evidence="1">MF-1</strain>
    </source>
</reference>
<name>A0A9Q3CRS6_9BASI</name>